<dbReference type="InterPro" id="IPR051358">
    <property type="entry name" value="TF_AMS/ICE1/BHLH6-like"/>
</dbReference>
<dbReference type="GO" id="GO:0005634">
    <property type="term" value="C:nucleus"/>
    <property type="evidence" value="ECO:0007669"/>
    <property type="project" value="UniProtKB-SubCell"/>
</dbReference>
<name>A0A811SB59_9POAL</name>
<evidence type="ECO:0000259" key="3">
    <source>
        <dbReference type="Pfam" id="PF22754"/>
    </source>
</evidence>
<evidence type="ECO:0000256" key="2">
    <source>
        <dbReference type="ARBA" id="ARBA00023242"/>
    </source>
</evidence>
<dbReference type="PANTHER" id="PTHR31945:SF143">
    <property type="entry name" value="HELIX-LOOP-HELIX DNA-BINDING DOMAIN CONTAINING PROTEIN, EXPRESSED"/>
    <property type="match status" value="1"/>
</dbReference>
<dbReference type="GO" id="GO:0003700">
    <property type="term" value="F:DNA-binding transcription factor activity"/>
    <property type="evidence" value="ECO:0007669"/>
    <property type="project" value="TreeGrafter"/>
</dbReference>
<evidence type="ECO:0000313" key="4">
    <source>
        <dbReference type="EMBL" id="CAD6338712.1"/>
    </source>
</evidence>
<dbReference type="GO" id="GO:0043565">
    <property type="term" value="F:sequence-specific DNA binding"/>
    <property type="evidence" value="ECO:0007669"/>
    <property type="project" value="TreeGrafter"/>
</dbReference>
<keyword evidence="2" id="KW-0539">Nucleus</keyword>
<evidence type="ECO:0000256" key="1">
    <source>
        <dbReference type="ARBA" id="ARBA00004123"/>
    </source>
</evidence>
<dbReference type="InterPro" id="IPR054502">
    <property type="entry name" value="bHLH-TF_ACT-like_plant"/>
</dbReference>
<accession>A0A811SB59</accession>
<reference evidence="4" key="1">
    <citation type="submission" date="2020-10" db="EMBL/GenBank/DDBJ databases">
        <authorList>
            <person name="Han B."/>
            <person name="Lu T."/>
            <person name="Zhao Q."/>
            <person name="Huang X."/>
            <person name="Zhao Y."/>
        </authorList>
    </citation>
    <scope>NUCLEOTIDE SEQUENCE</scope>
</reference>
<feature type="domain" description="Plant bHLH transcription factor ACT-like" evidence="3">
    <location>
        <begin position="12"/>
        <end position="70"/>
    </location>
</feature>
<comment type="caution">
    <text evidence="4">The sequence shown here is derived from an EMBL/GenBank/DDBJ whole genome shotgun (WGS) entry which is preliminary data.</text>
</comment>
<dbReference type="Proteomes" id="UP000604825">
    <property type="component" value="Unassembled WGS sequence"/>
</dbReference>
<dbReference type="EMBL" id="CAJGYO010000019">
    <property type="protein sequence ID" value="CAD6338712.1"/>
    <property type="molecule type" value="Genomic_DNA"/>
</dbReference>
<sequence length="79" mass="8526">MPRAMAWLSRTSQRPVLLLSAVRAIEGLGLDVQQAVISCFNGFSLDIFKAELCNEGPGLLPEEIKSVLLQSAGFHGVMP</sequence>
<evidence type="ECO:0000313" key="5">
    <source>
        <dbReference type="Proteomes" id="UP000604825"/>
    </source>
</evidence>
<comment type="subcellular location">
    <subcellularLocation>
        <location evidence="1">Nucleus</location>
    </subcellularLocation>
</comment>
<protein>
    <recommendedName>
        <fullName evidence="3">Plant bHLH transcription factor ACT-like domain-containing protein</fullName>
    </recommendedName>
</protein>
<dbReference type="PANTHER" id="PTHR31945">
    <property type="entry name" value="TRANSCRIPTION FACTOR SCREAM2-RELATED"/>
    <property type="match status" value="1"/>
</dbReference>
<dbReference type="AlphaFoldDB" id="A0A811SB59"/>
<organism evidence="4 5">
    <name type="scientific">Miscanthus lutarioriparius</name>
    <dbReference type="NCBI Taxonomy" id="422564"/>
    <lineage>
        <taxon>Eukaryota</taxon>
        <taxon>Viridiplantae</taxon>
        <taxon>Streptophyta</taxon>
        <taxon>Embryophyta</taxon>
        <taxon>Tracheophyta</taxon>
        <taxon>Spermatophyta</taxon>
        <taxon>Magnoliopsida</taxon>
        <taxon>Liliopsida</taxon>
        <taxon>Poales</taxon>
        <taxon>Poaceae</taxon>
        <taxon>PACMAD clade</taxon>
        <taxon>Panicoideae</taxon>
        <taxon>Andropogonodae</taxon>
        <taxon>Andropogoneae</taxon>
        <taxon>Saccharinae</taxon>
        <taxon>Miscanthus</taxon>
    </lineage>
</organism>
<dbReference type="OrthoDB" id="663683at2759"/>
<proteinExistence type="predicted"/>
<dbReference type="Pfam" id="PF22754">
    <property type="entry name" value="bHLH-TF_ACT-like_plant"/>
    <property type="match status" value="1"/>
</dbReference>
<keyword evidence="5" id="KW-1185">Reference proteome</keyword>
<gene>
    <name evidence="4" type="ORF">NCGR_LOCUS62810</name>
</gene>